<dbReference type="Gene3D" id="3.40.50.720">
    <property type="entry name" value="NAD(P)-binding Rossmann-like Domain"/>
    <property type="match status" value="1"/>
</dbReference>
<evidence type="ECO:0000256" key="5">
    <source>
        <dbReference type="ARBA" id="ARBA00023027"/>
    </source>
</evidence>
<dbReference type="GO" id="GO:0008460">
    <property type="term" value="F:dTDP-glucose 4,6-dehydratase activity"/>
    <property type="evidence" value="ECO:0007669"/>
    <property type="project" value="UniProtKB-EC"/>
</dbReference>
<dbReference type="PANTHER" id="PTHR43000">
    <property type="entry name" value="DTDP-D-GLUCOSE 4,6-DEHYDRATASE-RELATED"/>
    <property type="match status" value="1"/>
</dbReference>
<dbReference type="RefSeq" id="WP_241445475.1">
    <property type="nucleotide sequence ID" value="NZ_JAKZHW010000001.1"/>
</dbReference>
<dbReference type="EC" id="4.2.1.46" evidence="4 7"/>
<dbReference type="NCBIfam" id="TIGR01181">
    <property type="entry name" value="dTDP_gluc_dehyt"/>
    <property type="match status" value="1"/>
</dbReference>
<evidence type="ECO:0000259" key="8">
    <source>
        <dbReference type="Pfam" id="PF16363"/>
    </source>
</evidence>
<dbReference type="SUPFAM" id="SSF51735">
    <property type="entry name" value="NAD(P)-binding Rossmann-fold domains"/>
    <property type="match status" value="1"/>
</dbReference>
<accession>A0ABS9VIQ8</accession>
<sequence length="352" mass="39422">MRDLEPRRVLVTGGAGFIGSAFCRRFVSSSQSRVVVADKLTYAGNLLSLASISSHPRYRFERMDIAEADAIAVILREEAIDAVVHLAAETHVDRSIAAPAEFIETNIVGTFRLLQAVLAYWRELGQTARDAFRFHYVSTDEVFGEAGRDEKQVSGNYFPSSPYSASKAAGEHLVRAWHRTYGLPIIVSHASNNYGPYQYPDKLIPLTITNALQGRSIPVYGDGRNERSWLHVDDHARGLQLALARGRNGGTYHFGAAMAQANIVVVRAICAVLDRMNPRGNGRSYEDLITFVPDRPGHDLRYRLDPRRSEEELGWSPAVPFAEGLEETIFWFLENKSWWLPLRADTRTCPIC</sequence>
<dbReference type="Gene3D" id="3.90.25.10">
    <property type="entry name" value="UDP-galactose 4-epimerase, domain 1"/>
    <property type="match status" value="1"/>
</dbReference>
<dbReference type="Proteomes" id="UP001203058">
    <property type="component" value="Unassembled WGS sequence"/>
</dbReference>
<dbReference type="EMBL" id="JAKZHW010000001">
    <property type="protein sequence ID" value="MCH8614860.1"/>
    <property type="molecule type" value="Genomic_DNA"/>
</dbReference>
<gene>
    <name evidence="9" type="primary">rfbB</name>
    <name evidence="9" type="ORF">LZ016_01900</name>
</gene>
<comment type="cofactor">
    <cofactor evidence="2 7">
        <name>NAD(+)</name>
        <dbReference type="ChEBI" id="CHEBI:57540"/>
    </cofactor>
</comment>
<feature type="domain" description="NAD(P)-binding" evidence="8">
    <location>
        <begin position="10"/>
        <end position="328"/>
    </location>
</feature>
<evidence type="ECO:0000256" key="1">
    <source>
        <dbReference type="ARBA" id="ARBA00001539"/>
    </source>
</evidence>
<evidence type="ECO:0000256" key="6">
    <source>
        <dbReference type="ARBA" id="ARBA00023239"/>
    </source>
</evidence>
<comment type="catalytic activity">
    <reaction evidence="1 7">
        <text>dTDP-alpha-D-glucose = dTDP-4-dehydro-6-deoxy-alpha-D-glucose + H2O</text>
        <dbReference type="Rhea" id="RHEA:17221"/>
        <dbReference type="ChEBI" id="CHEBI:15377"/>
        <dbReference type="ChEBI" id="CHEBI:57477"/>
        <dbReference type="ChEBI" id="CHEBI:57649"/>
        <dbReference type="EC" id="4.2.1.46"/>
    </reaction>
</comment>
<comment type="caution">
    <text evidence="9">The sequence shown here is derived from an EMBL/GenBank/DDBJ whole genome shotgun (WGS) entry which is preliminary data.</text>
</comment>
<proteinExistence type="inferred from homology"/>
<keyword evidence="6 7" id="KW-0456">Lyase</keyword>
<dbReference type="InterPro" id="IPR016040">
    <property type="entry name" value="NAD(P)-bd_dom"/>
</dbReference>
<dbReference type="CDD" id="cd05246">
    <property type="entry name" value="dTDP_GD_SDR_e"/>
    <property type="match status" value="1"/>
</dbReference>
<dbReference type="InterPro" id="IPR036291">
    <property type="entry name" value="NAD(P)-bd_dom_sf"/>
</dbReference>
<evidence type="ECO:0000256" key="4">
    <source>
        <dbReference type="ARBA" id="ARBA00011990"/>
    </source>
</evidence>
<evidence type="ECO:0000256" key="2">
    <source>
        <dbReference type="ARBA" id="ARBA00001911"/>
    </source>
</evidence>
<name>A0ABS9VIQ8_9SPHN</name>
<dbReference type="InterPro" id="IPR005888">
    <property type="entry name" value="dTDP_Gluc_deHydtase"/>
</dbReference>
<evidence type="ECO:0000256" key="7">
    <source>
        <dbReference type="RuleBase" id="RU004473"/>
    </source>
</evidence>
<comment type="similarity">
    <text evidence="3 7">Belongs to the NAD(P)-dependent epimerase/dehydratase family. dTDP-glucose dehydratase subfamily.</text>
</comment>
<evidence type="ECO:0000313" key="10">
    <source>
        <dbReference type="Proteomes" id="UP001203058"/>
    </source>
</evidence>
<protein>
    <recommendedName>
        <fullName evidence="4 7">dTDP-glucose 4,6-dehydratase</fullName>
        <ecNumber evidence="4 7">4.2.1.46</ecNumber>
    </recommendedName>
</protein>
<dbReference type="Pfam" id="PF16363">
    <property type="entry name" value="GDP_Man_Dehyd"/>
    <property type="match status" value="1"/>
</dbReference>
<keyword evidence="5" id="KW-0520">NAD</keyword>
<organism evidence="9 10">
    <name type="scientific">Sphingomonas telluris</name>
    <dbReference type="NCBI Taxonomy" id="2907998"/>
    <lineage>
        <taxon>Bacteria</taxon>
        <taxon>Pseudomonadati</taxon>
        <taxon>Pseudomonadota</taxon>
        <taxon>Alphaproteobacteria</taxon>
        <taxon>Sphingomonadales</taxon>
        <taxon>Sphingomonadaceae</taxon>
        <taxon>Sphingomonas</taxon>
    </lineage>
</organism>
<evidence type="ECO:0000313" key="9">
    <source>
        <dbReference type="EMBL" id="MCH8614860.1"/>
    </source>
</evidence>
<evidence type="ECO:0000256" key="3">
    <source>
        <dbReference type="ARBA" id="ARBA00008178"/>
    </source>
</evidence>
<reference evidence="9 10" key="1">
    <citation type="submission" date="2022-03" db="EMBL/GenBank/DDBJ databases">
        <authorList>
            <person name="Jo J.-H."/>
            <person name="Im W.-T."/>
        </authorList>
    </citation>
    <scope>NUCLEOTIDE SEQUENCE [LARGE SCALE GENOMIC DNA]</scope>
    <source>
        <strain evidence="9 10">SM33</strain>
    </source>
</reference>
<keyword evidence="10" id="KW-1185">Reference proteome</keyword>